<protein>
    <recommendedName>
        <fullName evidence="12">Gamma-tubulin complex component 6</fullName>
    </recommendedName>
</protein>
<evidence type="ECO:0000256" key="6">
    <source>
        <dbReference type="SAM" id="Coils"/>
    </source>
</evidence>
<evidence type="ECO:0000259" key="8">
    <source>
        <dbReference type="Pfam" id="PF04130"/>
    </source>
</evidence>
<dbReference type="InParanoid" id="B4LE00"/>
<feature type="domain" description="Gamma tubulin complex component protein N-terminal" evidence="9">
    <location>
        <begin position="285"/>
        <end position="565"/>
    </location>
</feature>
<evidence type="ECO:0000256" key="3">
    <source>
        <dbReference type="ARBA" id="ARBA00022490"/>
    </source>
</evidence>
<dbReference type="GO" id="GO:0000922">
    <property type="term" value="C:spindle pole"/>
    <property type="evidence" value="ECO:0007669"/>
    <property type="project" value="InterPro"/>
</dbReference>
<dbReference type="Pfam" id="PF17681">
    <property type="entry name" value="GCP_N_terminal"/>
    <property type="match status" value="1"/>
</dbReference>
<dbReference type="HOGENOM" id="CLU_005451_0_0_1"/>
<keyword evidence="3" id="KW-0963">Cytoplasm</keyword>
<organism evidence="10 11">
    <name type="scientific">Drosophila virilis</name>
    <name type="common">Fruit fly</name>
    <dbReference type="NCBI Taxonomy" id="7244"/>
    <lineage>
        <taxon>Eukaryota</taxon>
        <taxon>Metazoa</taxon>
        <taxon>Ecdysozoa</taxon>
        <taxon>Arthropoda</taxon>
        <taxon>Hexapoda</taxon>
        <taxon>Insecta</taxon>
        <taxon>Pterygota</taxon>
        <taxon>Neoptera</taxon>
        <taxon>Endopterygota</taxon>
        <taxon>Diptera</taxon>
        <taxon>Brachycera</taxon>
        <taxon>Muscomorpha</taxon>
        <taxon>Ephydroidea</taxon>
        <taxon>Drosophilidae</taxon>
        <taxon>Drosophila</taxon>
    </lineage>
</organism>
<dbReference type="Proteomes" id="UP000008792">
    <property type="component" value="Unassembled WGS sequence"/>
</dbReference>
<dbReference type="KEGG" id="dvi:6622598"/>
<dbReference type="eggNOG" id="KOG2001">
    <property type="taxonomic scope" value="Eukaryota"/>
</dbReference>
<dbReference type="PhylomeDB" id="B4LE00"/>
<dbReference type="InterPro" id="IPR042241">
    <property type="entry name" value="GCP_C_sf"/>
</dbReference>
<feature type="region of interest" description="Disordered" evidence="7">
    <location>
        <begin position="683"/>
        <end position="703"/>
    </location>
</feature>
<evidence type="ECO:0000256" key="5">
    <source>
        <dbReference type="ARBA" id="ARBA00023212"/>
    </source>
</evidence>
<comment type="similarity">
    <text evidence="2">Belongs to the TUBGCP family.</text>
</comment>
<dbReference type="InterPro" id="IPR040457">
    <property type="entry name" value="GCP_C"/>
</dbReference>
<dbReference type="OrthoDB" id="775571at2759"/>
<dbReference type="InterPro" id="IPR041470">
    <property type="entry name" value="GCP_N"/>
</dbReference>
<evidence type="ECO:0000313" key="10">
    <source>
        <dbReference type="EMBL" id="EDW70043.1"/>
    </source>
</evidence>
<proteinExistence type="inferred from homology"/>
<feature type="coiled-coil region" evidence="6">
    <location>
        <begin position="595"/>
        <end position="674"/>
    </location>
</feature>
<dbReference type="GO" id="GO:0051321">
    <property type="term" value="P:meiotic cell cycle"/>
    <property type="evidence" value="ECO:0007669"/>
    <property type="project" value="TreeGrafter"/>
</dbReference>
<dbReference type="FunCoup" id="B4LE00">
    <property type="interactions" value="24"/>
</dbReference>
<keyword evidence="4" id="KW-0493">Microtubule</keyword>
<dbReference type="Gene3D" id="1.20.120.1900">
    <property type="entry name" value="Gamma-tubulin complex, C-terminal domain"/>
    <property type="match status" value="1"/>
</dbReference>
<comment type="subcellular location">
    <subcellularLocation>
        <location evidence="1">Cytoplasm</location>
        <location evidence="1">Cytoskeleton</location>
    </subcellularLocation>
</comment>
<dbReference type="GO" id="GO:0051225">
    <property type="term" value="P:spindle assembly"/>
    <property type="evidence" value="ECO:0007669"/>
    <property type="project" value="TreeGrafter"/>
</dbReference>
<dbReference type="GO" id="GO:0000278">
    <property type="term" value="P:mitotic cell cycle"/>
    <property type="evidence" value="ECO:0007669"/>
    <property type="project" value="TreeGrafter"/>
</dbReference>
<evidence type="ECO:0000313" key="11">
    <source>
        <dbReference type="Proteomes" id="UP000008792"/>
    </source>
</evidence>
<dbReference type="OMA" id="MAPVNAH"/>
<keyword evidence="11" id="KW-1185">Reference proteome</keyword>
<accession>B4LE00</accession>
<sequence>MEAARNSNESVFNIVTKIAELLSQDERAQAEQAAAAAEMPSPASVANKRTKIYESLLSPRSANPSPPRLDRLPECQKLLDEQCANLNSTLGNEIPSCLLNICSAQEEQKQQPESSKSCVYWQNKILLARPLRLLPNPCQDWQFPGRPQGPPLLRSVENMRDSIKPIEFRRQSEFQVSDLDVMRSAQKSQKKTILACSVLKDSMSRINESRRGPRRVKINLPLRDKGQVSAKESDPNKGLTLTITSEKHFVTDKLVSNELKWHQDQTLQLMYIKLPLLIDHLKQAAAGLQSDTIVCTDDGNFMLKPHITLSVVLPEVLAEFAEPFLASGRAYRRLSARTQWQHAPNRIERPLNRTMRQAIITFLTNSRLFLLSLSVNNLPQLLRGAGPAMEMLQQMDQMFQAEPSLNNAEGMNGMCGMSLLSFVWSAINVGINCEFSQLLMYLLRSLCGTYFAQLQRWLYQGELEEPFNELFIKCCPHKMMHERSKEFFDKGYYVRTDIVPGFLAGCEQAILQCGKYNRFLKTYNPQHAVFNLKYPDLIVCLSEQQLMKMRKELELHYEQILQNIQPFKMQSILAEQTESSRRFGNRMWDCTQSHIAAWEQRQRDLQLKANAVKQKRYEELNEQREQQEQLRMEQRRLGLVFELGYQRKCEQLEEMRLKQEKEGLEEQIAALKKATAPIQMTVADTSPDDSTSSGRSYVSCEELDPEELAKVKPESVTTRPDQADVLNSNETDMEMARNRMRNNSSEQFQECQMEVQLQKDVTTTSVGNYTEVERNRMRVLNCTVQRTKLPPDLNMNLEDLTDLQRNRQRMQQHNTFGSLNSEEDAASESEKRLLHSDTELARNRRHVMEGDFTISGGLGNAMHLPLEPHKLCVESTLGTETPMSTTSDVEIEVDIPNELVDAANNNSINSSANCDTNLDNEDRTAAAAVVEPEAVALKREPVFSLPTLQLDTSQANGAEQIQKIGHNPFIIKRYMQLSVMIPLKSHLSLLRNEVLRIFHEQHVFEHFCQLRKYFFLLDGEFGTLLIVGILEQIESGVVPHSLCQKGVLDAILNNALINRAADGTGAAVVADNLALNCTNIPEAFDLMDINVLSIFKLDCKMEWPLNLVFSGETMDKYAQIFSHLIKLRHVSFIMERAYLDFQQSSRLHGRPLQQSSQYRHLQMVRHKLSHFVITLQNHLVTNALEGTWKSFTDELITVDSVEGLYQRHVEYLKEIAFFSLLNRRSAKFRETIDNILVIALRFCKILNSKPFVLDDEQQFVHPRYKRLVYEEAEFEKFIRYAIYLGNKVAASGYQEKIVDLIRIINYNNYYNVADSTN</sequence>
<evidence type="ECO:0000256" key="2">
    <source>
        <dbReference type="ARBA" id="ARBA00010337"/>
    </source>
</evidence>
<keyword evidence="6" id="KW-0175">Coiled coil</keyword>
<dbReference type="GO" id="GO:0043015">
    <property type="term" value="F:gamma-tubulin binding"/>
    <property type="evidence" value="ECO:0007669"/>
    <property type="project" value="InterPro"/>
</dbReference>
<dbReference type="eggNOG" id="KOG2000">
    <property type="taxonomic scope" value="Eukaryota"/>
</dbReference>
<gene>
    <name evidence="10" type="primary">Dvir\GJ13579</name>
    <name evidence="10" type="ORF">Dvir_GJ13579</name>
</gene>
<name>B4LE00_DROVI</name>
<evidence type="ECO:0008006" key="12">
    <source>
        <dbReference type="Google" id="ProtNLM"/>
    </source>
</evidence>
<evidence type="ECO:0000259" key="9">
    <source>
        <dbReference type="Pfam" id="PF17681"/>
    </source>
</evidence>
<dbReference type="Pfam" id="PF04130">
    <property type="entry name" value="GCP_C_terminal"/>
    <property type="match status" value="1"/>
</dbReference>
<dbReference type="PANTHER" id="PTHR19302">
    <property type="entry name" value="GAMMA TUBULIN COMPLEX PROTEIN"/>
    <property type="match status" value="1"/>
</dbReference>
<dbReference type="PANTHER" id="PTHR19302:SF70">
    <property type="entry name" value="GAMMA-TUBULIN COMPLEX COMPONENT 6"/>
    <property type="match status" value="1"/>
</dbReference>
<dbReference type="InterPro" id="IPR007259">
    <property type="entry name" value="GCP"/>
</dbReference>
<evidence type="ECO:0000256" key="1">
    <source>
        <dbReference type="ARBA" id="ARBA00004245"/>
    </source>
</evidence>
<dbReference type="EMBL" id="CH940647">
    <property type="protein sequence ID" value="EDW70043.1"/>
    <property type="molecule type" value="Genomic_DNA"/>
</dbReference>
<dbReference type="GO" id="GO:0051011">
    <property type="term" value="F:microtubule minus-end binding"/>
    <property type="evidence" value="ECO:0007669"/>
    <property type="project" value="TreeGrafter"/>
</dbReference>
<dbReference type="GO" id="GO:0007020">
    <property type="term" value="P:microtubule nucleation"/>
    <property type="evidence" value="ECO:0007669"/>
    <property type="project" value="InterPro"/>
</dbReference>
<evidence type="ECO:0000256" key="4">
    <source>
        <dbReference type="ARBA" id="ARBA00022701"/>
    </source>
</evidence>
<feature type="compositionally biased region" description="Polar residues" evidence="7">
    <location>
        <begin position="683"/>
        <end position="696"/>
    </location>
</feature>
<keyword evidence="5" id="KW-0206">Cytoskeleton</keyword>
<evidence type="ECO:0000256" key="7">
    <source>
        <dbReference type="SAM" id="MobiDB-lite"/>
    </source>
</evidence>
<dbReference type="GO" id="GO:0031122">
    <property type="term" value="P:cytoplasmic microtubule organization"/>
    <property type="evidence" value="ECO:0007669"/>
    <property type="project" value="TreeGrafter"/>
</dbReference>
<dbReference type="GO" id="GO:0005874">
    <property type="term" value="C:microtubule"/>
    <property type="evidence" value="ECO:0007669"/>
    <property type="project" value="UniProtKB-KW"/>
</dbReference>
<reference evidence="10 11" key="1">
    <citation type="journal article" date="2007" name="Nature">
        <title>Evolution of genes and genomes on the Drosophila phylogeny.</title>
        <authorList>
            <consortium name="Drosophila 12 Genomes Consortium"/>
            <person name="Clark A.G."/>
            <person name="Eisen M.B."/>
            <person name="Smith D.R."/>
            <person name="Bergman C.M."/>
            <person name="Oliver B."/>
            <person name="Markow T.A."/>
            <person name="Kaufman T.C."/>
            <person name="Kellis M."/>
            <person name="Gelbart W."/>
            <person name="Iyer V.N."/>
            <person name="Pollard D.A."/>
            <person name="Sackton T.B."/>
            <person name="Larracuente A.M."/>
            <person name="Singh N.D."/>
            <person name="Abad J.P."/>
            <person name="Abt D.N."/>
            <person name="Adryan B."/>
            <person name="Aguade M."/>
            <person name="Akashi H."/>
            <person name="Anderson W.W."/>
            <person name="Aquadro C.F."/>
            <person name="Ardell D.H."/>
            <person name="Arguello R."/>
            <person name="Artieri C.G."/>
            <person name="Barbash D.A."/>
            <person name="Barker D."/>
            <person name="Barsanti P."/>
            <person name="Batterham P."/>
            <person name="Batzoglou S."/>
            <person name="Begun D."/>
            <person name="Bhutkar A."/>
            <person name="Blanco E."/>
            <person name="Bosak S.A."/>
            <person name="Bradley R.K."/>
            <person name="Brand A.D."/>
            <person name="Brent M.R."/>
            <person name="Brooks A.N."/>
            <person name="Brown R.H."/>
            <person name="Butlin R.K."/>
            <person name="Caggese C."/>
            <person name="Calvi B.R."/>
            <person name="Bernardo de Carvalho A."/>
            <person name="Caspi A."/>
            <person name="Castrezana S."/>
            <person name="Celniker S.E."/>
            <person name="Chang J.L."/>
            <person name="Chapple C."/>
            <person name="Chatterji S."/>
            <person name="Chinwalla A."/>
            <person name="Civetta A."/>
            <person name="Clifton S.W."/>
            <person name="Comeron J.M."/>
            <person name="Costello J.C."/>
            <person name="Coyne J.A."/>
            <person name="Daub J."/>
            <person name="David R.G."/>
            <person name="Delcher A.L."/>
            <person name="Delehaunty K."/>
            <person name="Do C.B."/>
            <person name="Ebling H."/>
            <person name="Edwards K."/>
            <person name="Eickbush T."/>
            <person name="Evans J.D."/>
            <person name="Filipski A."/>
            <person name="Findeiss S."/>
            <person name="Freyhult E."/>
            <person name="Fulton L."/>
            <person name="Fulton R."/>
            <person name="Garcia A.C."/>
            <person name="Gardiner A."/>
            <person name="Garfield D.A."/>
            <person name="Garvin B.E."/>
            <person name="Gibson G."/>
            <person name="Gilbert D."/>
            <person name="Gnerre S."/>
            <person name="Godfrey J."/>
            <person name="Good R."/>
            <person name="Gotea V."/>
            <person name="Gravely B."/>
            <person name="Greenberg A.J."/>
            <person name="Griffiths-Jones S."/>
            <person name="Gross S."/>
            <person name="Guigo R."/>
            <person name="Gustafson E.A."/>
            <person name="Haerty W."/>
            <person name="Hahn M.W."/>
            <person name="Halligan D.L."/>
            <person name="Halpern A.L."/>
            <person name="Halter G.M."/>
            <person name="Han M.V."/>
            <person name="Heger A."/>
            <person name="Hillier L."/>
            <person name="Hinrichs A.S."/>
            <person name="Holmes I."/>
            <person name="Hoskins R.A."/>
            <person name="Hubisz M.J."/>
            <person name="Hultmark D."/>
            <person name="Huntley M.A."/>
            <person name="Jaffe D.B."/>
            <person name="Jagadeeshan S."/>
            <person name="Jeck W.R."/>
            <person name="Johnson J."/>
            <person name="Jones C.D."/>
            <person name="Jordan W.C."/>
            <person name="Karpen G.H."/>
            <person name="Kataoka E."/>
            <person name="Keightley P.D."/>
            <person name="Kheradpour P."/>
            <person name="Kirkness E.F."/>
            <person name="Koerich L.B."/>
            <person name="Kristiansen K."/>
            <person name="Kudrna D."/>
            <person name="Kulathinal R.J."/>
            <person name="Kumar S."/>
            <person name="Kwok R."/>
            <person name="Lander E."/>
            <person name="Langley C.H."/>
            <person name="Lapoint R."/>
            <person name="Lazzaro B.P."/>
            <person name="Lee S.J."/>
            <person name="Levesque L."/>
            <person name="Li R."/>
            <person name="Lin C.F."/>
            <person name="Lin M.F."/>
            <person name="Lindblad-Toh K."/>
            <person name="Llopart A."/>
            <person name="Long M."/>
            <person name="Low L."/>
            <person name="Lozovsky E."/>
            <person name="Lu J."/>
            <person name="Luo M."/>
            <person name="Machado C.A."/>
            <person name="Makalowski W."/>
            <person name="Marzo M."/>
            <person name="Matsuda M."/>
            <person name="Matzkin L."/>
            <person name="McAllister B."/>
            <person name="McBride C.S."/>
            <person name="McKernan B."/>
            <person name="McKernan K."/>
            <person name="Mendez-Lago M."/>
            <person name="Minx P."/>
            <person name="Mollenhauer M.U."/>
            <person name="Montooth K."/>
            <person name="Mount S.M."/>
            <person name="Mu X."/>
            <person name="Myers E."/>
            <person name="Negre B."/>
            <person name="Newfeld S."/>
            <person name="Nielsen R."/>
            <person name="Noor M.A."/>
            <person name="O'Grady P."/>
            <person name="Pachter L."/>
            <person name="Papaceit M."/>
            <person name="Parisi M.J."/>
            <person name="Parisi M."/>
            <person name="Parts L."/>
            <person name="Pedersen J.S."/>
            <person name="Pesole G."/>
            <person name="Phillippy A.M."/>
            <person name="Ponting C.P."/>
            <person name="Pop M."/>
            <person name="Porcelli D."/>
            <person name="Powell J.R."/>
            <person name="Prohaska S."/>
            <person name="Pruitt K."/>
            <person name="Puig M."/>
            <person name="Quesneville H."/>
            <person name="Ram K.R."/>
            <person name="Rand D."/>
            <person name="Rasmussen M.D."/>
            <person name="Reed L.K."/>
            <person name="Reenan R."/>
            <person name="Reily A."/>
            <person name="Remington K.A."/>
            <person name="Rieger T.T."/>
            <person name="Ritchie M.G."/>
            <person name="Robin C."/>
            <person name="Rogers Y.H."/>
            <person name="Rohde C."/>
            <person name="Rozas J."/>
            <person name="Rubenfield M.J."/>
            <person name="Ruiz A."/>
            <person name="Russo S."/>
            <person name="Salzberg S.L."/>
            <person name="Sanchez-Gracia A."/>
            <person name="Saranga D.J."/>
            <person name="Sato H."/>
            <person name="Schaeffer S.W."/>
            <person name="Schatz M.C."/>
            <person name="Schlenke T."/>
            <person name="Schwartz R."/>
            <person name="Segarra C."/>
            <person name="Singh R.S."/>
            <person name="Sirot L."/>
            <person name="Sirota M."/>
            <person name="Sisneros N.B."/>
            <person name="Smith C.D."/>
            <person name="Smith T.F."/>
            <person name="Spieth J."/>
            <person name="Stage D.E."/>
            <person name="Stark A."/>
            <person name="Stephan W."/>
            <person name="Strausberg R.L."/>
            <person name="Strempel S."/>
            <person name="Sturgill D."/>
            <person name="Sutton G."/>
            <person name="Sutton G.G."/>
            <person name="Tao W."/>
            <person name="Teichmann S."/>
            <person name="Tobari Y.N."/>
            <person name="Tomimura Y."/>
            <person name="Tsolas J.M."/>
            <person name="Valente V.L."/>
            <person name="Venter E."/>
            <person name="Venter J.C."/>
            <person name="Vicario S."/>
            <person name="Vieira F.G."/>
            <person name="Vilella A.J."/>
            <person name="Villasante A."/>
            <person name="Walenz B."/>
            <person name="Wang J."/>
            <person name="Wasserman M."/>
            <person name="Watts T."/>
            <person name="Wilson D."/>
            <person name="Wilson R.K."/>
            <person name="Wing R.A."/>
            <person name="Wolfner M.F."/>
            <person name="Wong A."/>
            <person name="Wong G.K."/>
            <person name="Wu C.I."/>
            <person name="Wu G."/>
            <person name="Yamamoto D."/>
            <person name="Yang H.P."/>
            <person name="Yang S.P."/>
            <person name="Yorke J.A."/>
            <person name="Yoshida K."/>
            <person name="Zdobnov E."/>
            <person name="Zhang P."/>
            <person name="Zhang Y."/>
            <person name="Zimin A.V."/>
            <person name="Baldwin J."/>
            <person name="Abdouelleil A."/>
            <person name="Abdulkadir J."/>
            <person name="Abebe A."/>
            <person name="Abera B."/>
            <person name="Abreu J."/>
            <person name="Acer S.C."/>
            <person name="Aftuck L."/>
            <person name="Alexander A."/>
            <person name="An P."/>
            <person name="Anderson E."/>
            <person name="Anderson S."/>
            <person name="Arachi H."/>
            <person name="Azer M."/>
            <person name="Bachantsang P."/>
            <person name="Barry A."/>
            <person name="Bayul T."/>
            <person name="Berlin A."/>
            <person name="Bessette D."/>
            <person name="Bloom T."/>
            <person name="Blye J."/>
            <person name="Boguslavskiy L."/>
            <person name="Bonnet C."/>
            <person name="Boukhgalter B."/>
            <person name="Bourzgui I."/>
            <person name="Brown A."/>
            <person name="Cahill P."/>
            <person name="Channer S."/>
            <person name="Cheshatsang Y."/>
            <person name="Chuda L."/>
            <person name="Citroen M."/>
            <person name="Collymore A."/>
            <person name="Cooke P."/>
            <person name="Costello M."/>
            <person name="D'Aco K."/>
            <person name="Daza R."/>
            <person name="De Haan G."/>
            <person name="DeGray S."/>
            <person name="DeMaso C."/>
            <person name="Dhargay N."/>
            <person name="Dooley K."/>
            <person name="Dooley E."/>
            <person name="Doricent M."/>
            <person name="Dorje P."/>
            <person name="Dorjee K."/>
            <person name="Dupes A."/>
            <person name="Elong R."/>
            <person name="Falk J."/>
            <person name="Farina A."/>
            <person name="Faro S."/>
            <person name="Ferguson D."/>
            <person name="Fisher S."/>
            <person name="Foley C.D."/>
            <person name="Franke A."/>
            <person name="Friedrich D."/>
            <person name="Gadbois L."/>
            <person name="Gearin G."/>
            <person name="Gearin C.R."/>
            <person name="Giannoukos G."/>
            <person name="Goode T."/>
            <person name="Graham J."/>
            <person name="Grandbois E."/>
            <person name="Grewal S."/>
            <person name="Gyaltsen K."/>
            <person name="Hafez N."/>
            <person name="Hagos B."/>
            <person name="Hall J."/>
            <person name="Henson C."/>
            <person name="Hollinger A."/>
            <person name="Honan T."/>
            <person name="Huard M.D."/>
            <person name="Hughes L."/>
            <person name="Hurhula B."/>
            <person name="Husby M.E."/>
            <person name="Kamat A."/>
            <person name="Kanga B."/>
            <person name="Kashin S."/>
            <person name="Khazanovich D."/>
            <person name="Kisner P."/>
            <person name="Lance K."/>
            <person name="Lara M."/>
            <person name="Lee W."/>
            <person name="Lennon N."/>
            <person name="Letendre F."/>
            <person name="LeVine R."/>
            <person name="Lipovsky A."/>
            <person name="Liu X."/>
            <person name="Liu J."/>
            <person name="Liu S."/>
            <person name="Lokyitsang T."/>
            <person name="Lokyitsang Y."/>
            <person name="Lubonja R."/>
            <person name="Lui A."/>
            <person name="MacDonald P."/>
            <person name="Magnisalis V."/>
            <person name="Maru K."/>
            <person name="Matthews C."/>
            <person name="McCusker W."/>
            <person name="McDonough S."/>
            <person name="Mehta T."/>
            <person name="Meldrim J."/>
            <person name="Meneus L."/>
            <person name="Mihai O."/>
            <person name="Mihalev A."/>
            <person name="Mihova T."/>
            <person name="Mittelman R."/>
            <person name="Mlenga V."/>
            <person name="Montmayeur A."/>
            <person name="Mulrain L."/>
            <person name="Navidi A."/>
            <person name="Naylor J."/>
            <person name="Negash T."/>
            <person name="Nguyen T."/>
            <person name="Nguyen N."/>
            <person name="Nicol R."/>
            <person name="Norbu C."/>
            <person name="Norbu N."/>
            <person name="Novod N."/>
            <person name="O'Neill B."/>
            <person name="Osman S."/>
            <person name="Markiewicz E."/>
            <person name="Oyono O.L."/>
            <person name="Patti C."/>
            <person name="Phunkhang P."/>
            <person name="Pierre F."/>
            <person name="Priest M."/>
            <person name="Raghuraman S."/>
            <person name="Rege F."/>
            <person name="Reyes R."/>
            <person name="Rise C."/>
            <person name="Rogov P."/>
            <person name="Ross K."/>
            <person name="Ryan E."/>
            <person name="Settipalli S."/>
            <person name="Shea T."/>
            <person name="Sherpa N."/>
            <person name="Shi L."/>
            <person name="Shih D."/>
            <person name="Sparrow T."/>
            <person name="Spaulding J."/>
            <person name="Stalker J."/>
            <person name="Stange-Thomann N."/>
            <person name="Stavropoulos S."/>
            <person name="Stone C."/>
            <person name="Strader C."/>
            <person name="Tesfaye S."/>
            <person name="Thomson T."/>
            <person name="Thoulutsang Y."/>
            <person name="Thoulutsang D."/>
            <person name="Topham K."/>
            <person name="Topping I."/>
            <person name="Tsamla T."/>
            <person name="Vassiliev H."/>
            <person name="Vo A."/>
            <person name="Wangchuk T."/>
            <person name="Wangdi T."/>
            <person name="Weiand M."/>
            <person name="Wilkinson J."/>
            <person name="Wilson A."/>
            <person name="Yadav S."/>
            <person name="Young G."/>
            <person name="Yu Q."/>
            <person name="Zembek L."/>
            <person name="Zhong D."/>
            <person name="Zimmer A."/>
            <person name="Zwirko Z."/>
            <person name="Jaffe D.B."/>
            <person name="Alvarez P."/>
            <person name="Brockman W."/>
            <person name="Butler J."/>
            <person name="Chin C."/>
            <person name="Gnerre S."/>
            <person name="Grabherr M."/>
            <person name="Kleber M."/>
            <person name="Mauceli E."/>
            <person name="MacCallum I."/>
        </authorList>
    </citation>
    <scope>NUCLEOTIDE SEQUENCE [LARGE SCALE GENOMIC DNA]</scope>
    <source>
        <strain evidence="11">Tucson 15010-1051.87</strain>
    </source>
</reference>
<feature type="domain" description="Gamma tubulin complex component C-terminal" evidence="8">
    <location>
        <begin position="1004"/>
        <end position="1310"/>
    </location>
</feature>
<dbReference type="STRING" id="7244.B4LE00"/>
<dbReference type="GO" id="GO:0000930">
    <property type="term" value="C:gamma-tubulin complex"/>
    <property type="evidence" value="ECO:0007669"/>
    <property type="project" value="TreeGrafter"/>
</dbReference>